<keyword evidence="1" id="KW-0472">Membrane</keyword>
<protein>
    <submittedName>
        <fullName evidence="2">Uncharacterized protein</fullName>
    </submittedName>
</protein>
<feature type="transmembrane region" description="Helical" evidence="1">
    <location>
        <begin position="56"/>
        <end position="78"/>
    </location>
</feature>
<comment type="caution">
    <text evidence="2">The sequence shown here is derived from an EMBL/GenBank/DDBJ whole genome shotgun (WGS) entry which is preliminary data.</text>
</comment>
<feature type="transmembrane region" description="Helical" evidence="1">
    <location>
        <begin position="29"/>
        <end position="50"/>
    </location>
</feature>
<gene>
    <name evidence="2" type="ORF">BIV23_28975</name>
</gene>
<feature type="transmembrane region" description="Helical" evidence="1">
    <location>
        <begin position="121"/>
        <end position="139"/>
    </location>
</feature>
<evidence type="ECO:0000256" key="1">
    <source>
        <dbReference type="SAM" id="Phobius"/>
    </source>
</evidence>
<organism evidence="2 3">
    <name type="scientific">Streptomyces monashensis</name>
    <dbReference type="NCBI Taxonomy" id="1678012"/>
    <lineage>
        <taxon>Bacteria</taxon>
        <taxon>Bacillati</taxon>
        <taxon>Actinomycetota</taxon>
        <taxon>Actinomycetes</taxon>
        <taxon>Kitasatosporales</taxon>
        <taxon>Streptomycetaceae</taxon>
        <taxon>Streptomyces</taxon>
    </lineage>
</organism>
<evidence type="ECO:0000313" key="3">
    <source>
        <dbReference type="Proteomes" id="UP000179642"/>
    </source>
</evidence>
<dbReference type="AlphaFoldDB" id="A0A1S2PYZ1"/>
<evidence type="ECO:0000313" key="2">
    <source>
        <dbReference type="EMBL" id="OIJ99059.1"/>
    </source>
</evidence>
<reference evidence="2 3" key="1">
    <citation type="submission" date="2016-10" db="EMBL/GenBank/DDBJ databases">
        <title>Genome sequence of Streptomyces sp. MUSC 1.</title>
        <authorList>
            <person name="Lee L.-H."/>
            <person name="Ser H.-L."/>
            <person name="Law J.W.-F."/>
        </authorList>
    </citation>
    <scope>NUCLEOTIDE SEQUENCE [LARGE SCALE GENOMIC DNA]</scope>
    <source>
        <strain evidence="2 3">MUSC 1</strain>
    </source>
</reference>
<keyword evidence="3" id="KW-1185">Reference proteome</keyword>
<sequence length="144" mass="14810">MNAMNTYDARAALDTAAASRTAAQARPVAAWHPPFVGLGFAIGLSALGLADEVHSWQWAIRAVALLLIVAAVAVPVVAARRSGVMAWSGGADKADRWKNSAPMSLVAIAAVLVNVAVGGPWFLIVLGCGLGAVAWIRLASARKA</sequence>
<name>A0A1S2PYZ1_9ACTN</name>
<feature type="transmembrane region" description="Helical" evidence="1">
    <location>
        <begin position="99"/>
        <end position="115"/>
    </location>
</feature>
<keyword evidence="1" id="KW-0812">Transmembrane</keyword>
<proteinExistence type="predicted"/>
<keyword evidence="1" id="KW-1133">Transmembrane helix</keyword>
<dbReference type="EMBL" id="MLYO01000052">
    <property type="protein sequence ID" value="OIJ99059.1"/>
    <property type="molecule type" value="Genomic_DNA"/>
</dbReference>
<dbReference type="Proteomes" id="UP000179642">
    <property type="component" value="Unassembled WGS sequence"/>
</dbReference>
<accession>A0A1S2PYZ1</accession>